<sequence length="127" mass="15229">MTNSPFTANQIFTLKRKTLEKRMMTYYEETGDEESIIKYLIALQVRDELGIADFSFFHQDLVRHIFFNTKSTRALRRYYKYFEEYFTEKEWRSLTSRLFSALTFVSKKIKTLYTQFIKEPLALLGGS</sequence>
<accession>A0ABU3F4X4</accession>
<evidence type="ECO:0000313" key="1">
    <source>
        <dbReference type="EMBL" id="MDT2602195.1"/>
    </source>
</evidence>
<gene>
    <name evidence="1" type="ORF">P7D85_20755</name>
</gene>
<comment type="caution">
    <text evidence="1">The sequence shown here is derived from an EMBL/GenBank/DDBJ whole genome shotgun (WGS) entry which is preliminary data.</text>
</comment>
<keyword evidence="2" id="KW-1185">Reference proteome</keyword>
<organism evidence="1 2">
    <name type="scientific">Enterococcus hulanensis</name>
    <dbReference type="NCBI Taxonomy" id="2559929"/>
    <lineage>
        <taxon>Bacteria</taxon>
        <taxon>Bacillati</taxon>
        <taxon>Bacillota</taxon>
        <taxon>Bacilli</taxon>
        <taxon>Lactobacillales</taxon>
        <taxon>Enterococcaceae</taxon>
        <taxon>Enterococcus</taxon>
    </lineage>
</organism>
<reference evidence="1 2" key="1">
    <citation type="submission" date="2023-03" db="EMBL/GenBank/DDBJ databases">
        <authorList>
            <person name="Shen W."/>
            <person name="Cai J."/>
        </authorList>
    </citation>
    <scope>NUCLEOTIDE SEQUENCE [LARGE SCALE GENOMIC DNA]</scope>
    <source>
        <strain evidence="1 2">D6-4</strain>
    </source>
</reference>
<protein>
    <submittedName>
        <fullName evidence="1">Uncharacterized protein</fullName>
    </submittedName>
</protein>
<dbReference type="RefSeq" id="WP_088932290.1">
    <property type="nucleotide sequence ID" value="NZ_JAFLVV010000023.1"/>
</dbReference>
<proteinExistence type="predicted"/>
<dbReference type="Proteomes" id="UP001252875">
    <property type="component" value="Unassembled WGS sequence"/>
</dbReference>
<name>A0ABU3F4X4_9ENTE</name>
<evidence type="ECO:0000313" key="2">
    <source>
        <dbReference type="Proteomes" id="UP001252875"/>
    </source>
</evidence>
<dbReference type="EMBL" id="JARPYI010000017">
    <property type="protein sequence ID" value="MDT2602195.1"/>
    <property type="molecule type" value="Genomic_DNA"/>
</dbReference>